<gene>
    <name evidence="11" type="ORF">L345_17315</name>
</gene>
<feature type="domain" description="ACK/TNK-like SAM" evidence="10">
    <location>
        <begin position="10"/>
        <end position="58"/>
    </location>
</feature>
<sequence>MQADEGTDWLLELLTEVQLQQYFLRIRDDLNVTRLSHFEYVKNEDLEKIGMGRPGLQREAPRLGDAPVAPQSPEQAAEPGGPRGGPATGPDLPHQREGPGVAGETGRRFFRRGAPRGVVRPLNVAVKCLKTDVLNQPEALDDFIREVNAMHSLDHINLIRLYGVVLSNPMKM</sequence>
<dbReference type="InterPro" id="IPR049587">
    <property type="entry name" value="TNK-like_SAM"/>
</dbReference>
<dbReference type="EMBL" id="AZIM01010600">
    <property type="protein sequence ID" value="ETE56973.1"/>
    <property type="molecule type" value="Genomic_DNA"/>
</dbReference>
<evidence type="ECO:0000259" key="10">
    <source>
        <dbReference type="Pfam" id="PF22931"/>
    </source>
</evidence>
<feature type="non-terminal residue" evidence="11">
    <location>
        <position position="1"/>
    </location>
</feature>
<evidence type="ECO:0000259" key="9">
    <source>
        <dbReference type="Pfam" id="PF07714"/>
    </source>
</evidence>
<feature type="domain" description="Serine-threonine/tyrosine-protein kinase catalytic" evidence="9">
    <location>
        <begin position="121"/>
        <end position="168"/>
    </location>
</feature>
<dbReference type="GO" id="GO:0004715">
    <property type="term" value="F:non-membrane spanning protein tyrosine kinase activity"/>
    <property type="evidence" value="ECO:0007669"/>
    <property type="project" value="UniProtKB-EC"/>
</dbReference>
<evidence type="ECO:0000256" key="5">
    <source>
        <dbReference type="ARBA" id="ARBA00022777"/>
    </source>
</evidence>
<keyword evidence="12" id="KW-1185">Reference proteome</keyword>
<dbReference type="InterPro" id="IPR011009">
    <property type="entry name" value="Kinase-like_dom_sf"/>
</dbReference>
<dbReference type="InterPro" id="IPR050198">
    <property type="entry name" value="Non-receptor_tyrosine_kinases"/>
</dbReference>
<dbReference type="SUPFAM" id="SSF56112">
    <property type="entry name" value="Protein kinase-like (PK-like)"/>
    <property type="match status" value="1"/>
</dbReference>
<protein>
    <recommendedName>
        <fullName evidence="1">non-specific protein-tyrosine kinase</fullName>
        <ecNumber evidence="1">2.7.10.2</ecNumber>
    </recommendedName>
</protein>
<dbReference type="AlphaFoldDB" id="V8N5R5"/>
<organism evidence="11 12">
    <name type="scientific">Ophiophagus hannah</name>
    <name type="common">King cobra</name>
    <name type="synonym">Naja hannah</name>
    <dbReference type="NCBI Taxonomy" id="8665"/>
    <lineage>
        <taxon>Eukaryota</taxon>
        <taxon>Metazoa</taxon>
        <taxon>Chordata</taxon>
        <taxon>Craniata</taxon>
        <taxon>Vertebrata</taxon>
        <taxon>Euteleostomi</taxon>
        <taxon>Lepidosauria</taxon>
        <taxon>Squamata</taxon>
        <taxon>Bifurcata</taxon>
        <taxon>Unidentata</taxon>
        <taxon>Episquamata</taxon>
        <taxon>Toxicofera</taxon>
        <taxon>Serpentes</taxon>
        <taxon>Colubroidea</taxon>
        <taxon>Elapidae</taxon>
        <taxon>Elapinae</taxon>
        <taxon>Ophiophagus</taxon>
    </lineage>
</organism>
<dbReference type="PANTHER" id="PTHR24418">
    <property type="entry name" value="TYROSINE-PROTEIN KINASE"/>
    <property type="match status" value="1"/>
</dbReference>
<dbReference type="Gene3D" id="3.30.200.20">
    <property type="entry name" value="Phosphorylase Kinase, domain 1"/>
    <property type="match status" value="1"/>
</dbReference>
<proteinExistence type="predicted"/>
<reference evidence="11 12" key="1">
    <citation type="journal article" date="2013" name="Proc. Natl. Acad. Sci. U.S.A.">
        <title>The king cobra genome reveals dynamic gene evolution and adaptation in the snake venom system.</title>
        <authorList>
            <person name="Vonk F.J."/>
            <person name="Casewell N.R."/>
            <person name="Henkel C.V."/>
            <person name="Heimberg A.M."/>
            <person name="Jansen H.J."/>
            <person name="McCleary R.J."/>
            <person name="Kerkkamp H.M."/>
            <person name="Vos R.A."/>
            <person name="Guerreiro I."/>
            <person name="Calvete J.J."/>
            <person name="Wuster W."/>
            <person name="Woods A.E."/>
            <person name="Logan J.M."/>
            <person name="Harrison R.A."/>
            <person name="Castoe T.A."/>
            <person name="de Koning A.P."/>
            <person name="Pollock D.D."/>
            <person name="Yandell M."/>
            <person name="Calderon D."/>
            <person name="Renjifo C."/>
            <person name="Currier R.B."/>
            <person name="Salgado D."/>
            <person name="Pla D."/>
            <person name="Sanz L."/>
            <person name="Hyder A.S."/>
            <person name="Ribeiro J.M."/>
            <person name="Arntzen J.W."/>
            <person name="van den Thillart G.E."/>
            <person name="Boetzer M."/>
            <person name="Pirovano W."/>
            <person name="Dirks R.P."/>
            <person name="Spaink H.P."/>
            <person name="Duboule D."/>
            <person name="McGlinn E."/>
            <person name="Kini R.M."/>
            <person name="Richardson M.K."/>
        </authorList>
    </citation>
    <scope>NUCLEOTIDE SEQUENCE</scope>
    <source>
        <tissue evidence="11">Blood</tissue>
    </source>
</reference>
<dbReference type="OrthoDB" id="635774at2759"/>
<dbReference type="Pfam" id="PF22931">
    <property type="entry name" value="SAM_TNK"/>
    <property type="match status" value="1"/>
</dbReference>
<evidence type="ECO:0000313" key="12">
    <source>
        <dbReference type="Proteomes" id="UP000018936"/>
    </source>
</evidence>
<dbReference type="Proteomes" id="UP000018936">
    <property type="component" value="Unassembled WGS sequence"/>
</dbReference>
<evidence type="ECO:0000256" key="6">
    <source>
        <dbReference type="ARBA" id="ARBA00022840"/>
    </source>
</evidence>
<evidence type="ECO:0000256" key="4">
    <source>
        <dbReference type="ARBA" id="ARBA00022741"/>
    </source>
</evidence>
<evidence type="ECO:0000256" key="1">
    <source>
        <dbReference type="ARBA" id="ARBA00011903"/>
    </source>
</evidence>
<evidence type="ECO:0000256" key="8">
    <source>
        <dbReference type="SAM" id="MobiDB-lite"/>
    </source>
</evidence>
<keyword evidence="6" id="KW-0067">ATP-binding</keyword>
<dbReference type="InterPro" id="IPR055175">
    <property type="entry name" value="ACK/TNK-like_SAM"/>
</dbReference>
<name>V8N5R5_OPHHA</name>
<keyword evidence="3" id="KW-0808">Transferase</keyword>
<dbReference type="InterPro" id="IPR001245">
    <property type="entry name" value="Ser-Thr/Tyr_kinase_cat_dom"/>
</dbReference>
<evidence type="ECO:0000256" key="7">
    <source>
        <dbReference type="ARBA" id="ARBA00023137"/>
    </source>
</evidence>
<comment type="caution">
    <text evidence="11">The sequence shown here is derived from an EMBL/GenBank/DDBJ whole genome shotgun (WGS) entry which is preliminary data.</text>
</comment>
<dbReference type="EC" id="2.7.10.2" evidence="1"/>
<evidence type="ECO:0000256" key="2">
    <source>
        <dbReference type="ARBA" id="ARBA00022443"/>
    </source>
</evidence>
<dbReference type="Pfam" id="PF07714">
    <property type="entry name" value="PK_Tyr_Ser-Thr"/>
    <property type="match status" value="1"/>
</dbReference>
<evidence type="ECO:0000256" key="3">
    <source>
        <dbReference type="ARBA" id="ARBA00022679"/>
    </source>
</evidence>
<dbReference type="GO" id="GO:0005524">
    <property type="term" value="F:ATP binding"/>
    <property type="evidence" value="ECO:0007669"/>
    <property type="project" value="UniProtKB-KW"/>
</dbReference>
<feature type="region of interest" description="Disordered" evidence="8">
    <location>
        <begin position="54"/>
        <end position="107"/>
    </location>
</feature>
<evidence type="ECO:0000313" key="11">
    <source>
        <dbReference type="EMBL" id="ETE56973.1"/>
    </source>
</evidence>
<accession>V8N5R5</accession>
<keyword evidence="5" id="KW-0418">Kinase</keyword>
<dbReference type="CDD" id="cd09539">
    <property type="entry name" value="SAM_TNK-like"/>
    <property type="match status" value="1"/>
</dbReference>
<keyword evidence="2" id="KW-0728">SH3 domain</keyword>
<keyword evidence="4" id="KW-0547">Nucleotide-binding</keyword>
<keyword evidence="7" id="KW-0829">Tyrosine-protein kinase</keyword>
<feature type="non-terminal residue" evidence="11">
    <location>
        <position position="172"/>
    </location>
</feature>